<name>A0A8J4T1X6_CLAMG</name>
<proteinExistence type="predicted"/>
<dbReference type="PANTHER" id="PTHR14241">
    <property type="entry name" value="INTERFERON-INDUCED PROTEIN 44"/>
    <property type="match status" value="1"/>
</dbReference>
<dbReference type="SUPFAM" id="SSF52540">
    <property type="entry name" value="P-loop containing nucleoside triphosphate hydrolases"/>
    <property type="match status" value="1"/>
</dbReference>
<comment type="caution">
    <text evidence="2">The sequence shown here is derived from an EMBL/GenBank/DDBJ whole genome shotgun (WGS) entry which is preliminary data.</text>
</comment>
<dbReference type="OrthoDB" id="25620at2759"/>
<dbReference type="AlphaFoldDB" id="A0A8J4T1X6"/>
<gene>
    <name evidence="2" type="ORF">DAT39_023059</name>
</gene>
<dbReference type="GO" id="GO:0006955">
    <property type="term" value="P:immune response"/>
    <property type="evidence" value="ECO:0007669"/>
    <property type="project" value="TreeGrafter"/>
</dbReference>
<dbReference type="EMBL" id="QNUK01001401">
    <property type="protein sequence ID" value="KAF5882322.1"/>
    <property type="molecule type" value="Genomic_DNA"/>
</dbReference>
<dbReference type="InterPro" id="IPR027417">
    <property type="entry name" value="P-loop_NTPase"/>
</dbReference>
<evidence type="ECO:0000313" key="2">
    <source>
        <dbReference type="EMBL" id="KAF5882322.1"/>
    </source>
</evidence>
<reference evidence="2" key="1">
    <citation type="submission" date="2020-07" db="EMBL/GenBank/DDBJ databases">
        <title>Clarias magur genome sequencing, assembly and annotation.</title>
        <authorList>
            <person name="Kushwaha B."/>
            <person name="Kumar R."/>
            <person name="Das P."/>
            <person name="Joshi C.G."/>
            <person name="Kumar D."/>
            <person name="Nagpure N.S."/>
            <person name="Pandey M."/>
            <person name="Agarwal S."/>
            <person name="Srivastava S."/>
            <person name="Singh M."/>
            <person name="Sahoo L."/>
            <person name="Jayasankar P."/>
            <person name="Meher P.K."/>
            <person name="Koringa P.G."/>
            <person name="Iquebal M.A."/>
            <person name="Das S.P."/>
            <person name="Bit A."/>
            <person name="Patnaik S."/>
            <person name="Patel N."/>
            <person name="Shah T.M."/>
            <person name="Hinsu A."/>
            <person name="Jena J.K."/>
        </authorList>
    </citation>
    <scope>NUCLEOTIDE SEQUENCE</scope>
    <source>
        <strain evidence="2">CIFAMagur01</strain>
        <tissue evidence="2">Testis</tissue>
    </source>
</reference>
<feature type="non-terminal residue" evidence="2">
    <location>
        <position position="1"/>
    </location>
</feature>
<dbReference type="Proteomes" id="UP000727407">
    <property type="component" value="Unassembled WGS sequence"/>
</dbReference>
<protein>
    <submittedName>
        <fullName evidence="2">Interferon-induced protein 44-like</fullName>
    </submittedName>
</protein>
<keyword evidence="3" id="KW-1185">Reference proteome</keyword>
<feature type="non-terminal residue" evidence="2">
    <location>
        <position position="265"/>
    </location>
</feature>
<sequence length="265" mass="29709">EHKRNMKSLFRFLFGLSESNPRPLPSRESTSKASPSGESTSSTPATRDKEWRPVKWNTRNEIEADLRELKIHQTADITHLRILVYGAVGAGKSSFINSVNSVFEHRVMNRAGAAAGLSTSHTKRYKTYRFYDGQTSTLPFVFNDMMGLEQDGSCGIHPDDIINAMLGHVKENHAFNPLCPIKDGDPGYNSSPTLNDKAHCVVSVLSARTLPVIYEDAFRSIKSVWEKACDLGIPHVLLLTNIDSYCPLVKENLRNVYLSRKIEEK</sequence>
<evidence type="ECO:0000256" key="1">
    <source>
        <dbReference type="SAM" id="MobiDB-lite"/>
    </source>
</evidence>
<evidence type="ECO:0000313" key="3">
    <source>
        <dbReference type="Proteomes" id="UP000727407"/>
    </source>
</evidence>
<dbReference type="Gene3D" id="3.40.50.300">
    <property type="entry name" value="P-loop containing nucleotide triphosphate hydrolases"/>
    <property type="match status" value="1"/>
</dbReference>
<accession>A0A8J4T1X6</accession>
<feature type="region of interest" description="Disordered" evidence="1">
    <location>
        <begin position="17"/>
        <end position="54"/>
    </location>
</feature>
<dbReference type="PANTHER" id="PTHR14241:SF1">
    <property type="entry name" value="INTERFERON-INDUCED PROTEIN 44-RELATED"/>
    <property type="match status" value="1"/>
</dbReference>
<feature type="compositionally biased region" description="Polar residues" evidence="1">
    <location>
        <begin position="27"/>
        <end position="45"/>
    </location>
</feature>
<organism evidence="2 3">
    <name type="scientific">Clarias magur</name>
    <name type="common">Asian catfish</name>
    <name type="synonym">Macropteronotus magur</name>
    <dbReference type="NCBI Taxonomy" id="1594786"/>
    <lineage>
        <taxon>Eukaryota</taxon>
        <taxon>Metazoa</taxon>
        <taxon>Chordata</taxon>
        <taxon>Craniata</taxon>
        <taxon>Vertebrata</taxon>
        <taxon>Euteleostomi</taxon>
        <taxon>Actinopterygii</taxon>
        <taxon>Neopterygii</taxon>
        <taxon>Teleostei</taxon>
        <taxon>Ostariophysi</taxon>
        <taxon>Siluriformes</taxon>
        <taxon>Clariidae</taxon>
        <taxon>Clarias</taxon>
    </lineage>
</organism>